<evidence type="ECO:0000313" key="3">
    <source>
        <dbReference type="Proteomes" id="UP000649345"/>
    </source>
</evidence>
<dbReference type="AlphaFoldDB" id="A0A923LBP4"/>
<name>A0A923LBP4_9FIRM</name>
<evidence type="ECO:0000313" key="2">
    <source>
        <dbReference type="EMBL" id="MBC5659225.1"/>
    </source>
</evidence>
<dbReference type="RefSeq" id="WP_186871636.1">
    <property type="nucleotide sequence ID" value="NZ_JACOOR010000003.1"/>
</dbReference>
<sequence length="171" mass="19277">MLKKVNFLKHHVFRERNGKYGYYDYGKNTLYYLNADNQMQYQVLSLRWLTGAVLGAAFYIVMNSIPGAVALACGVIGIMELIFRLRFLPSCKKREGIRFETLRPCLASGEDQIAPEKRKKRGILLILLGVLLVANAYDTGLEQIELLVSWLVCGICVWGGGVQLLKGFNVQ</sequence>
<evidence type="ECO:0000256" key="1">
    <source>
        <dbReference type="SAM" id="Phobius"/>
    </source>
</evidence>
<keyword evidence="1" id="KW-0472">Membrane</keyword>
<feature type="transmembrane region" description="Helical" evidence="1">
    <location>
        <begin position="44"/>
        <end position="62"/>
    </location>
</feature>
<accession>A0A923LBP4</accession>
<gene>
    <name evidence="2" type="ORF">H8S44_05500</name>
</gene>
<keyword evidence="1" id="KW-1133">Transmembrane helix</keyword>
<feature type="transmembrane region" description="Helical" evidence="1">
    <location>
        <begin position="122"/>
        <end position="140"/>
    </location>
</feature>
<proteinExistence type="predicted"/>
<protein>
    <submittedName>
        <fullName evidence="2">Uncharacterized protein</fullName>
    </submittedName>
</protein>
<feature type="transmembrane region" description="Helical" evidence="1">
    <location>
        <begin position="68"/>
        <end position="88"/>
    </location>
</feature>
<organism evidence="2 3">
    <name type="scientific">Anaerosacchariphilus hominis</name>
    <dbReference type="NCBI Taxonomy" id="2763017"/>
    <lineage>
        <taxon>Bacteria</taxon>
        <taxon>Bacillati</taxon>
        <taxon>Bacillota</taxon>
        <taxon>Clostridia</taxon>
        <taxon>Lachnospirales</taxon>
        <taxon>Lachnospiraceae</taxon>
        <taxon>Anaerosacchariphilus</taxon>
    </lineage>
</organism>
<dbReference type="Proteomes" id="UP000649345">
    <property type="component" value="Unassembled WGS sequence"/>
</dbReference>
<feature type="transmembrane region" description="Helical" evidence="1">
    <location>
        <begin position="146"/>
        <end position="165"/>
    </location>
</feature>
<keyword evidence="3" id="KW-1185">Reference proteome</keyword>
<reference evidence="2" key="1">
    <citation type="submission" date="2020-08" db="EMBL/GenBank/DDBJ databases">
        <title>Genome public.</title>
        <authorList>
            <person name="Liu C."/>
            <person name="Sun Q."/>
        </authorList>
    </citation>
    <scope>NUCLEOTIDE SEQUENCE</scope>
    <source>
        <strain evidence="2">NSJ-68</strain>
    </source>
</reference>
<dbReference type="EMBL" id="JACOOR010000003">
    <property type="protein sequence ID" value="MBC5659225.1"/>
    <property type="molecule type" value="Genomic_DNA"/>
</dbReference>
<comment type="caution">
    <text evidence="2">The sequence shown here is derived from an EMBL/GenBank/DDBJ whole genome shotgun (WGS) entry which is preliminary data.</text>
</comment>
<keyword evidence="1" id="KW-0812">Transmembrane</keyword>